<accession>A0A0R1YS75</accession>
<dbReference type="AlphaFoldDB" id="A0A0R1YS75"/>
<keyword evidence="1" id="KW-1133">Transmembrane helix</keyword>
<protein>
    <submittedName>
        <fullName evidence="2">Uncharacterized protein</fullName>
    </submittedName>
</protein>
<evidence type="ECO:0000256" key="1">
    <source>
        <dbReference type="SAM" id="Phobius"/>
    </source>
</evidence>
<name>A0A0R1YS75_9LACO</name>
<gene>
    <name evidence="2" type="ORF">FD47_GL002424</name>
</gene>
<sequence length="123" mass="14116">MKISLPLLNQFAKTVAGLIDQRIPTFTAKYCWDLLNEKFVHSYKTRQIILENRPILIALKSSILEGEKTTATSKEADLMMTNKLLIWLIMIIGTLIFLSVEGSLKQSIKLITQFLTVKLLRRH</sequence>
<evidence type="ECO:0000313" key="3">
    <source>
        <dbReference type="Proteomes" id="UP000051010"/>
    </source>
</evidence>
<keyword evidence="1" id="KW-0472">Membrane</keyword>
<evidence type="ECO:0000313" key="2">
    <source>
        <dbReference type="EMBL" id="KRM45101.1"/>
    </source>
</evidence>
<proteinExistence type="predicted"/>
<keyword evidence="1" id="KW-0812">Transmembrane</keyword>
<feature type="transmembrane region" description="Helical" evidence="1">
    <location>
        <begin position="84"/>
        <end position="104"/>
    </location>
</feature>
<comment type="caution">
    <text evidence="2">The sequence shown here is derived from an EMBL/GenBank/DDBJ whole genome shotgun (WGS) entry which is preliminary data.</text>
</comment>
<dbReference type="PATRIC" id="fig|1423786.4.peg.2542"/>
<dbReference type="EMBL" id="AZFZ01000006">
    <property type="protein sequence ID" value="KRM45101.1"/>
    <property type="molecule type" value="Genomic_DNA"/>
</dbReference>
<organism evidence="2 3">
    <name type="scientific">Lentilactobacillus parafarraginis DSM 18390 = JCM 14109</name>
    <dbReference type="NCBI Taxonomy" id="1423786"/>
    <lineage>
        <taxon>Bacteria</taxon>
        <taxon>Bacillati</taxon>
        <taxon>Bacillota</taxon>
        <taxon>Bacilli</taxon>
        <taxon>Lactobacillales</taxon>
        <taxon>Lactobacillaceae</taxon>
        <taxon>Lentilactobacillus</taxon>
    </lineage>
</organism>
<reference evidence="2 3" key="1">
    <citation type="journal article" date="2015" name="Genome Announc.">
        <title>Expanding the biotechnology potential of lactobacilli through comparative genomics of 213 strains and associated genera.</title>
        <authorList>
            <person name="Sun Z."/>
            <person name="Harris H.M."/>
            <person name="McCann A."/>
            <person name="Guo C."/>
            <person name="Argimon S."/>
            <person name="Zhang W."/>
            <person name="Yang X."/>
            <person name="Jeffery I.B."/>
            <person name="Cooney J.C."/>
            <person name="Kagawa T.F."/>
            <person name="Liu W."/>
            <person name="Song Y."/>
            <person name="Salvetti E."/>
            <person name="Wrobel A."/>
            <person name="Rasinkangas P."/>
            <person name="Parkhill J."/>
            <person name="Rea M.C."/>
            <person name="O'Sullivan O."/>
            <person name="Ritari J."/>
            <person name="Douillard F.P."/>
            <person name="Paul Ross R."/>
            <person name="Yang R."/>
            <person name="Briner A.E."/>
            <person name="Felis G.E."/>
            <person name="de Vos W.M."/>
            <person name="Barrangou R."/>
            <person name="Klaenhammer T.R."/>
            <person name="Caufield P.W."/>
            <person name="Cui Y."/>
            <person name="Zhang H."/>
            <person name="O'Toole P.W."/>
        </authorList>
    </citation>
    <scope>NUCLEOTIDE SEQUENCE [LARGE SCALE GENOMIC DNA]</scope>
    <source>
        <strain evidence="2 3">DSM 18390</strain>
    </source>
</reference>
<dbReference type="Proteomes" id="UP000051010">
    <property type="component" value="Unassembled WGS sequence"/>
</dbReference>